<dbReference type="SUPFAM" id="SSF53067">
    <property type="entry name" value="Actin-like ATPase domain"/>
    <property type="match status" value="2"/>
</dbReference>
<dbReference type="Proteomes" id="UP000030907">
    <property type="component" value="Chromosome"/>
</dbReference>
<dbReference type="AlphaFoldDB" id="A0A0A7PEX5"/>
<proteinExistence type="inferred from homology"/>
<dbReference type="GO" id="GO:0005524">
    <property type="term" value="F:ATP binding"/>
    <property type="evidence" value="ECO:0007669"/>
    <property type="project" value="UniProtKB-KW"/>
</dbReference>
<dbReference type="EMBL" id="CP009122">
    <property type="protein sequence ID" value="AJA07753.1"/>
    <property type="molecule type" value="Genomic_DNA"/>
</dbReference>
<dbReference type="InterPro" id="IPR018483">
    <property type="entry name" value="Carb_kinase_FGGY_CS"/>
</dbReference>
<dbReference type="GO" id="GO:0019563">
    <property type="term" value="P:glycerol catabolic process"/>
    <property type="evidence" value="ECO:0007669"/>
    <property type="project" value="TreeGrafter"/>
</dbReference>
<dbReference type="InterPro" id="IPR018485">
    <property type="entry name" value="FGGY_C"/>
</dbReference>
<dbReference type="KEGG" id="sphk:SKP52_04125"/>
<keyword evidence="11" id="KW-1185">Reference proteome</keyword>
<dbReference type="GO" id="GO:0004370">
    <property type="term" value="F:glycerol kinase activity"/>
    <property type="evidence" value="ECO:0007669"/>
    <property type="project" value="TreeGrafter"/>
</dbReference>
<dbReference type="PROSITE" id="PS00445">
    <property type="entry name" value="FGGY_KINASES_2"/>
    <property type="match status" value="1"/>
</dbReference>
<dbReference type="Pfam" id="PF00370">
    <property type="entry name" value="FGGY_N"/>
    <property type="match status" value="2"/>
</dbReference>
<dbReference type="InterPro" id="IPR043129">
    <property type="entry name" value="ATPase_NBD"/>
</dbReference>
<dbReference type="InterPro" id="IPR000577">
    <property type="entry name" value="Carb_kinase_FGGY"/>
</dbReference>
<dbReference type="PIRSF" id="PIRSF000538">
    <property type="entry name" value="GlpK"/>
    <property type="match status" value="1"/>
</dbReference>
<keyword evidence="5" id="KW-0067">ATP-binding</keyword>
<feature type="domain" description="Carbohydrate kinase FGGY N-terminal" evidence="8">
    <location>
        <begin position="5"/>
        <end position="116"/>
    </location>
</feature>
<feature type="domain" description="Carbohydrate kinase FGGY N-terminal" evidence="8">
    <location>
        <begin position="145"/>
        <end position="233"/>
    </location>
</feature>
<protein>
    <recommendedName>
        <fullName evidence="6">ATP:glycerol 3-phosphotransferase</fullName>
    </recommendedName>
</protein>
<gene>
    <name evidence="10" type="ORF">SKP52_04125</name>
</gene>
<evidence type="ECO:0000256" key="3">
    <source>
        <dbReference type="ARBA" id="ARBA00022741"/>
    </source>
</evidence>
<accession>A0A0A7PEX5</accession>
<dbReference type="Pfam" id="PF02782">
    <property type="entry name" value="FGGY_C"/>
    <property type="match status" value="1"/>
</dbReference>
<dbReference type="STRING" id="1515612.SKP52_04125"/>
<dbReference type="Gene3D" id="3.30.420.40">
    <property type="match status" value="2"/>
</dbReference>
<evidence type="ECO:0000259" key="9">
    <source>
        <dbReference type="Pfam" id="PF02782"/>
    </source>
</evidence>
<dbReference type="PANTHER" id="PTHR10196">
    <property type="entry name" value="SUGAR KINASE"/>
    <property type="match status" value="1"/>
</dbReference>
<organism evidence="10 11">
    <name type="scientific">Sphingopyxis fribergensis</name>
    <dbReference type="NCBI Taxonomy" id="1515612"/>
    <lineage>
        <taxon>Bacteria</taxon>
        <taxon>Pseudomonadati</taxon>
        <taxon>Pseudomonadota</taxon>
        <taxon>Alphaproteobacteria</taxon>
        <taxon>Sphingomonadales</taxon>
        <taxon>Sphingomonadaceae</taxon>
        <taxon>Sphingopyxis</taxon>
    </lineage>
</organism>
<sequence>MPELLLALDAGTTGARAMLVDPAGTVLGVDKRPIASYFPAPGRVEQDAAQVWNICRAVLDGALVAAGRSITDVAAIGVTTQRASIVLWDRASGEPVAPMLVWSDLRGMEQFKALRAAGFTSWPQVPSAKLPAAIALSGRDPADLQWGTLDSWLIYKLSGAHVTDASAAWLTGYYDYAAGSGWDAALLAHQRLPATMFPAQVESWGPIAESDPAVLGAAVPITALVADQAAAMVAHGALARGDWKATYGTSGVLMTGTGEVPETIHKTMPAEALAFAGGKPRFCVEGMVITTGSLIEWLCGGLGLFASPAAMEAAAALVSDAGKVVVRPSLAGMGAPHGKFEARGLIAGLSFADGPGQVARAALQGIAFRFREIADVIAGALPVPEALPVAGGLSASDTLMQLQADALQRPVRRHAVREASAYGAALAAGMGAGLFGEDHLKRLARYDAEFVPKVRRDEADAAFARWRDAVAV</sequence>
<evidence type="ECO:0000256" key="4">
    <source>
        <dbReference type="ARBA" id="ARBA00022777"/>
    </source>
</evidence>
<keyword evidence="2 7" id="KW-0808">Transferase</keyword>
<evidence type="ECO:0000256" key="1">
    <source>
        <dbReference type="ARBA" id="ARBA00009156"/>
    </source>
</evidence>
<evidence type="ECO:0000256" key="2">
    <source>
        <dbReference type="ARBA" id="ARBA00022679"/>
    </source>
</evidence>
<dbReference type="RefSeq" id="WP_039572014.1">
    <property type="nucleotide sequence ID" value="NZ_CP009122.1"/>
</dbReference>
<feature type="domain" description="Carbohydrate kinase FGGY C-terminal" evidence="9">
    <location>
        <begin position="245"/>
        <end position="431"/>
    </location>
</feature>
<dbReference type="GO" id="GO:0005829">
    <property type="term" value="C:cytosol"/>
    <property type="evidence" value="ECO:0007669"/>
    <property type="project" value="TreeGrafter"/>
</dbReference>
<keyword evidence="4 7" id="KW-0418">Kinase</keyword>
<evidence type="ECO:0000259" key="8">
    <source>
        <dbReference type="Pfam" id="PF00370"/>
    </source>
</evidence>
<reference evidence="10 11" key="1">
    <citation type="journal article" date="2015" name="Int. J. Syst. Evol. Microbiol.">
        <title>Description of Sphingopyxis fribergensis sp. nov. - a soil bacterium with the ability to degrade styrene and phenylacetic acid.</title>
        <authorList>
            <person name="Oelschlagel M."/>
            <person name="Ruckert C."/>
            <person name="Kalinowski J."/>
            <person name="Schmidt G."/>
            <person name="Schlomann M."/>
            <person name="Tischler D."/>
        </authorList>
    </citation>
    <scope>NUCLEOTIDE SEQUENCE [LARGE SCALE GENOMIC DNA]</scope>
    <source>
        <strain evidence="10 11">Kp5.2</strain>
    </source>
</reference>
<comment type="similarity">
    <text evidence="1 7">Belongs to the FGGY kinase family.</text>
</comment>
<evidence type="ECO:0000313" key="10">
    <source>
        <dbReference type="EMBL" id="AJA07753.1"/>
    </source>
</evidence>
<dbReference type="OrthoDB" id="9805576at2"/>
<evidence type="ECO:0000256" key="5">
    <source>
        <dbReference type="ARBA" id="ARBA00022840"/>
    </source>
</evidence>
<name>A0A0A7PEX5_9SPHN</name>
<keyword evidence="3" id="KW-0547">Nucleotide-binding</keyword>
<evidence type="ECO:0000256" key="6">
    <source>
        <dbReference type="ARBA" id="ARBA00043149"/>
    </source>
</evidence>
<dbReference type="PANTHER" id="PTHR10196:SF69">
    <property type="entry name" value="GLYCEROL KINASE"/>
    <property type="match status" value="1"/>
</dbReference>
<evidence type="ECO:0000256" key="7">
    <source>
        <dbReference type="RuleBase" id="RU003733"/>
    </source>
</evidence>
<dbReference type="HOGENOM" id="CLU_009281_2_3_5"/>
<evidence type="ECO:0000313" key="11">
    <source>
        <dbReference type="Proteomes" id="UP000030907"/>
    </source>
</evidence>
<dbReference type="InterPro" id="IPR018484">
    <property type="entry name" value="FGGY_N"/>
</dbReference>